<sequence>MWKVLLVEDETFVRKKLRKLVNWEELGFTVCGEADNGEDALQQMETLRPDLVLADIAMPVMDGLELLRASQAAGYASKFIMLTCMNEFEYPRQALELGAIGYILKLSMSIAELQAALAKAGAELEKSRVQRELALSRAFDHCYAQALRSLHTGESGEACDAAVEAISTVRVSMGAAPLKQVALVTLFGDETGRLTEEWLAGRVITPETCVWKNALFHNGITTLFFWAEGSMDIDVKALEAGRHRGVYSRPFHPRHLLRRWQEHLQAMEMVWYEDTPGVRELMSGQTRHADQQKEGTVVPSWETERRIIAAFEELQVKTVDELLQGYWVNLEKKRVPVETVREAAGRLSHMFASIAGRVEAANGGGPLRNSRSHGELLAALSVLQTELAAAMARTKVKLTDHPEINRILEYCRQHYNRNISLKAMATMVRMEEHYLSRLFRQKTNDSLINYVQTLRLDKAKELLAHTSQPVAEIGRSVGFPNENYFAKTFRKHFGQTPSQYRKEQLAQE</sequence>
<dbReference type="EMBL" id="JBJURJ010000018">
    <property type="protein sequence ID" value="MFM9331338.1"/>
    <property type="molecule type" value="Genomic_DNA"/>
</dbReference>
<evidence type="ECO:0000313" key="2">
    <source>
        <dbReference type="Proteomes" id="UP001631969"/>
    </source>
</evidence>
<proteinExistence type="predicted"/>
<comment type="caution">
    <text evidence="1">The sequence shown here is derived from an EMBL/GenBank/DDBJ whole genome shotgun (WGS) entry which is preliminary data.</text>
</comment>
<evidence type="ECO:0000313" key="1">
    <source>
        <dbReference type="EMBL" id="MFM9331338.1"/>
    </source>
</evidence>
<name>A0ACC7P2X3_9BACL</name>
<gene>
    <name evidence="1" type="ORF">ACI1P1_23880</name>
</gene>
<protein>
    <submittedName>
        <fullName evidence="1">Helix-turn-helix domain-containing protein</fullName>
    </submittedName>
</protein>
<reference evidence="1" key="1">
    <citation type="submission" date="2024-12" db="EMBL/GenBank/DDBJ databases">
        <authorList>
            <person name="Wu N."/>
        </authorList>
    </citation>
    <scope>NUCLEOTIDE SEQUENCE</scope>
    <source>
        <strain evidence="1">P15</strain>
    </source>
</reference>
<organism evidence="1 2">
    <name type="scientific">Paenibacillus mesotrionivorans</name>
    <dbReference type="NCBI Taxonomy" id="3160968"/>
    <lineage>
        <taxon>Bacteria</taxon>
        <taxon>Bacillati</taxon>
        <taxon>Bacillota</taxon>
        <taxon>Bacilli</taxon>
        <taxon>Bacillales</taxon>
        <taxon>Paenibacillaceae</taxon>
        <taxon>Paenibacillus</taxon>
    </lineage>
</organism>
<keyword evidence="2" id="KW-1185">Reference proteome</keyword>
<accession>A0ACC7P2X3</accession>
<dbReference type="Proteomes" id="UP001631969">
    <property type="component" value="Unassembled WGS sequence"/>
</dbReference>